<gene>
    <name evidence="1" type="ORF">BOW51_08755</name>
</gene>
<accession>A0A1T2KTJ6</accession>
<name>A0A1T2KTJ6_9GAMM</name>
<comment type="caution">
    <text evidence="1">The sequence shown here is derived from an EMBL/GenBank/DDBJ whole genome shotgun (WGS) entry which is preliminary data.</text>
</comment>
<dbReference type="AlphaFoldDB" id="A0A1T2KTJ6"/>
<dbReference type="RefSeq" id="WP_078487638.1">
    <property type="nucleotide sequence ID" value="NZ_MPRJ01000054.1"/>
</dbReference>
<reference evidence="1 2" key="1">
    <citation type="submission" date="2016-11" db="EMBL/GenBank/DDBJ databases">
        <title>Mixed transmission modes and dynamic genome evolution in an obligate animal-bacterial symbiosis.</title>
        <authorList>
            <person name="Russell S.L."/>
            <person name="Corbett-Detig R.B."/>
            <person name="Cavanaugh C.M."/>
        </authorList>
    </citation>
    <scope>NUCLEOTIDE SEQUENCE [LARGE SCALE GENOMIC DNA]</scope>
    <source>
        <strain evidence="1">Se-Cadez</strain>
    </source>
</reference>
<sequence>MPPLIPEELHNAVNMDGFLPHRCSQASPPLGLLYADCTDAGALNEENFFRFKKLTVELSRTLSS</sequence>
<proteinExistence type="predicted"/>
<dbReference type="Proteomes" id="UP000190896">
    <property type="component" value="Unassembled WGS sequence"/>
</dbReference>
<evidence type="ECO:0000313" key="1">
    <source>
        <dbReference type="EMBL" id="OOZ36121.1"/>
    </source>
</evidence>
<keyword evidence="2" id="KW-1185">Reference proteome</keyword>
<dbReference type="EMBL" id="MPRJ01000054">
    <property type="protein sequence ID" value="OOZ36121.1"/>
    <property type="molecule type" value="Genomic_DNA"/>
</dbReference>
<protein>
    <submittedName>
        <fullName evidence="1">Uncharacterized protein</fullName>
    </submittedName>
</protein>
<evidence type="ECO:0000313" key="2">
    <source>
        <dbReference type="Proteomes" id="UP000190896"/>
    </source>
</evidence>
<organism evidence="1 2">
    <name type="scientific">Solemya velesiana gill symbiont</name>
    <dbReference type="NCBI Taxonomy" id="1918948"/>
    <lineage>
        <taxon>Bacteria</taxon>
        <taxon>Pseudomonadati</taxon>
        <taxon>Pseudomonadota</taxon>
        <taxon>Gammaproteobacteria</taxon>
        <taxon>sulfur-oxidizing symbionts</taxon>
    </lineage>
</organism>